<keyword evidence="2" id="KW-1003">Cell membrane</keyword>
<feature type="transmembrane region" description="Helical" evidence="7">
    <location>
        <begin position="443"/>
        <end position="461"/>
    </location>
</feature>
<dbReference type="CDD" id="cd06173">
    <property type="entry name" value="MFS_MefA_like"/>
    <property type="match status" value="1"/>
</dbReference>
<dbReference type="InterPro" id="IPR036259">
    <property type="entry name" value="MFS_trans_sf"/>
</dbReference>
<keyword evidence="3 7" id="KW-0812">Transmembrane</keyword>
<evidence type="ECO:0000313" key="9">
    <source>
        <dbReference type="Proteomes" id="UP001595868"/>
    </source>
</evidence>
<proteinExistence type="predicted"/>
<feature type="transmembrane region" description="Helical" evidence="7">
    <location>
        <begin position="106"/>
        <end position="125"/>
    </location>
</feature>
<feature type="transmembrane region" description="Helical" evidence="7">
    <location>
        <begin position="131"/>
        <end position="158"/>
    </location>
</feature>
<feature type="compositionally biased region" description="Gly residues" evidence="6">
    <location>
        <begin position="7"/>
        <end position="23"/>
    </location>
</feature>
<dbReference type="PANTHER" id="PTHR23513">
    <property type="entry name" value="INTEGRAL MEMBRANE EFFLUX PROTEIN-RELATED"/>
    <property type="match status" value="1"/>
</dbReference>
<dbReference type="InterPro" id="IPR011701">
    <property type="entry name" value="MFS"/>
</dbReference>
<reference evidence="9" key="1">
    <citation type="journal article" date="2019" name="Int. J. Syst. Evol. Microbiol.">
        <title>The Global Catalogue of Microorganisms (GCM) 10K type strain sequencing project: providing services to taxonomists for standard genome sequencing and annotation.</title>
        <authorList>
            <consortium name="The Broad Institute Genomics Platform"/>
            <consortium name="The Broad Institute Genome Sequencing Center for Infectious Disease"/>
            <person name="Wu L."/>
            <person name="Ma J."/>
        </authorList>
    </citation>
    <scope>NUCLEOTIDE SEQUENCE [LARGE SCALE GENOMIC DNA]</scope>
    <source>
        <strain evidence="9">2902at01</strain>
    </source>
</reference>
<dbReference type="Pfam" id="PF07690">
    <property type="entry name" value="MFS_1"/>
    <property type="match status" value="1"/>
</dbReference>
<evidence type="ECO:0000256" key="7">
    <source>
        <dbReference type="SAM" id="Phobius"/>
    </source>
</evidence>
<evidence type="ECO:0000313" key="8">
    <source>
        <dbReference type="EMBL" id="MFC4106466.1"/>
    </source>
</evidence>
<feature type="transmembrane region" description="Helical" evidence="7">
    <location>
        <begin position="286"/>
        <end position="313"/>
    </location>
</feature>
<dbReference type="EMBL" id="JBHSBN010000006">
    <property type="protein sequence ID" value="MFC4106466.1"/>
    <property type="molecule type" value="Genomic_DNA"/>
</dbReference>
<comment type="subcellular location">
    <subcellularLocation>
        <location evidence="1">Cell membrane</location>
        <topology evidence="1">Multi-pass membrane protein</topology>
    </subcellularLocation>
</comment>
<feature type="region of interest" description="Disordered" evidence="6">
    <location>
        <begin position="1"/>
        <end position="24"/>
    </location>
</feature>
<name>A0ABV8KLQ2_9ACTN</name>
<feature type="transmembrane region" description="Helical" evidence="7">
    <location>
        <begin position="325"/>
        <end position="346"/>
    </location>
</feature>
<feature type="region of interest" description="Disordered" evidence="6">
    <location>
        <begin position="224"/>
        <end position="267"/>
    </location>
</feature>
<evidence type="ECO:0000256" key="5">
    <source>
        <dbReference type="ARBA" id="ARBA00023136"/>
    </source>
</evidence>
<feature type="transmembrane region" description="Helical" evidence="7">
    <location>
        <begin position="377"/>
        <end position="397"/>
    </location>
</feature>
<evidence type="ECO:0000256" key="4">
    <source>
        <dbReference type="ARBA" id="ARBA00022989"/>
    </source>
</evidence>
<gene>
    <name evidence="8" type="ORF">ACFOX0_11025</name>
</gene>
<dbReference type="SUPFAM" id="SSF103473">
    <property type="entry name" value="MFS general substrate transporter"/>
    <property type="match status" value="1"/>
</dbReference>
<keyword evidence="9" id="KW-1185">Reference proteome</keyword>
<accession>A0ABV8KLQ2</accession>
<dbReference type="RefSeq" id="WP_377544406.1">
    <property type="nucleotide sequence ID" value="NZ_JBHSBN010000006.1"/>
</dbReference>
<feature type="transmembrane region" description="Helical" evidence="7">
    <location>
        <begin position="72"/>
        <end position="94"/>
    </location>
</feature>
<keyword evidence="4 7" id="KW-1133">Transmembrane helix</keyword>
<evidence type="ECO:0000256" key="3">
    <source>
        <dbReference type="ARBA" id="ARBA00022692"/>
    </source>
</evidence>
<evidence type="ECO:0000256" key="6">
    <source>
        <dbReference type="SAM" id="MobiDB-lite"/>
    </source>
</evidence>
<dbReference type="Gene3D" id="1.20.1250.20">
    <property type="entry name" value="MFS general substrate transporter like domains"/>
    <property type="match status" value="1"/>
</dbReference>
<evidence type="ECO:0000256" key="2">
    <source>
        <dbReference type="ARBA" id="ARBA00022475"/>
    </source>
</evidence>
<dbReference type="Proteomes" id="UP001595868">
    <property type="component" value="Unassembled WGS sequence"/>
</dbReference>
<feature type="transmembrane region" description="Helical" evidence="7">
    <location>
        <begin position="170"/>
        <end position="192"/>
    </location>
</feature>
<keyword evidence="5 7" id="KW-0472">Membrane</keyword>
<feature type="transmembrane region" description="Helical" evidence="7">
    <location>
        <begin position="417"/>
        <end position="437"/>
    </location>
</feature>
<sequence length="465" mass="45406">MTAGTVTDGGGAAGGGGTRGVGRAGDRVGSSGGLGSAYWRLWSAAVISRLGDSVRTPALALLAAAVTGDPRLLAAVVIAGQLPPLVFGLIGGVYADRWDRRRTMAAVDGVRAVLVAVFAVLVATGQAGLPALVGCAFALAALGTLFDASAFAVLPAVVPADRLPVANGRLQAGAAVAGGFVGAPLAGVLFALAAALPFAVDAVSYGAAALLALTLRPPAPAGHVGGNADRASAAASTGPTAPAVSPGTTRSAEPVAPRAGGSDRAGRRSVWREAGDGLRWIGRDPVLLRLTALAASSNIAISGMITTLVLYALTVLGVTEAGYGLFMSAAVLGGLAGGLAAGRLAARLGTLPGMRLVLAVQTVALGALAASRHPAPGALALGVFAAGTAIWNSLCAAYGQHRVPAAMLGRVSSAQRLAGLLAAPAGAAAAGFAASAYGLPVVFWGATAVLGVTTLAAWVALRPAR</sequence>
<feature type="compositionally biased region" description="Low complexity" evidence="6">
    <location>
        <begin position="231"/>
        <end position="243"/>
    </location>
</feature>
<protein>
    <submittedName>
        <fullName evidence="8">MFS transporter</fullName>
    </submittedName>
</protein>
<organism evidence="8 9">
    <name type="scientific">Micromonospora zhanjiangensis</name>
    <dbReference type="NCBI Taxonomy" id="1522057"/>
    <lineage>
        <taxon>Bacteria</taxon>
        <taxon>Bacillati</taxon>
        <taxon>Actinomycetota</taxon>
        <taxon>Actinomycetes</taxon>
        <taxon>Micromonosporales</taxon>
        <taxon>Micromonosporaceae</taxon>
        <taxon>Micromonospora</taxon>
    </lineage>
</organism>
<dbReference type="PANTHER" id="PTHR23513:SF11">
    <property type="entry name" value="STAPHYLOFERRIN A TRANSPORTER"/>
    <property type="match status" value="1"/>
</dbReference>
<evidence type="ECO:0000256" key="1">
    <source>
        <dbReference type="ARBA" id="ARBA00004651"/>
    </source>
</evidence>
<comment type="caution">
    <text evidence="8">The sequence shown here is derived from an EMBL/GenBank/DDBJ whole genome shotgun (WGS) entry which is preliminary data.</text>
</comment>